<name>A0A2L0EM72_SORCE</name>
<keyword evidence="1" id="KW-1133">Transmembrane helix</keyword>
<gene>
    <name evidence="3" type="ORF">SOCE26_017970</name>
</gene>
<feature type="transmembrane region" description="Helical" evidence="1">
    <location>
        <begin position="177"/>
        <end position="198"/>
    </location>
</feature>
<evidence type="ECO:0008006" key="5">
    <source>
        <dbReference type="Google" id="ProtNLM"/>
    </source>
</evidence>
<keyword evidence="1" id="KW-0472">Membrane</keyword>
<dbReference type="RefSeq" id="WP_104978204.1">
    <property type="nucleotide sequence ID" value="NZ_CP012673.1"/>
</dbReference>
<feature type="signal peptide" evidence="2">
    <location>
        <begin position="1"/>
        <end position="23"/>
    </location>
</feature>
<evidence type="ECO:0000313" key="4">
    <source>
        <dbReference type="Proteomes" id="UP000238348"/>
    </source>
</evidence>
<dbReference type="OrthoDB" id="9808870at2"/>
<proteinExistence type="predicted"/>
<evidence type="ECO:0000256" key="1">
    <source>
        <dbReference type="SAM" id="Phobius"/>
    </source>
</evidence>
<reference evidence="3 4" key="1">
    <citation type="submission" date="2015-09" db="EMBL/GenBank/DDBJ databases">
        <title>Sorangium comparison.</title>
        <authorList>
            <person name="Zaburannyi N."/>
            <person name="Bunk B."/>
            <person name="Overmann J."/>
            <person name="Mueller R."/>
        </authorList>
    </citation>
    <scope>NUCLEOTIDE SEQUENCE [LARGE SCALE GENOMIC DNA]</scope>
    <source>
        <strain evidence="3 4">So ce26</strain>
    </source>
</reference>
<organism evidence="3 4">
    <name type="scientific">Sorangium cellulosum</name>
    <name type="common">Polyangium cellulosum</name>
    <dbReference type="NCBI Taxonomy" id="56"/>
    <lineage>
        <taxon>Bacteria</taxon>
        <taxon>Pseudomonadati</taxon>
        <taxon>Myxococcota</taxon>
        <taxon>Polyangia</taxon>
        <taxon>Polyangiales</taxon>
        <taxon>Polyangiaceae</taxon>
        <taxon>Sorangium</taxon>
    </lineage>
</organism>
<protein>
    <recommendedName>
        <fullName evidence="5">Secreted protein</fullName>
    </recommendedName>
</protein>
<evidence type="ECO:0000256" key="2">
    <source>
        <dbReference type="SAM" id="SignalP"/>
    </source>
</evidence>
<dbReference type="AlphaFoldDB" id="A0A2L0EM72"/>
<keyword evidence="1" id="KW-0812">Transmembrane</keyword>
<feature type="chain" id="PRO_5014707587" description="Secreted protein" evidence="2">
    <location>
        <begin position="24"/>
        <end position="209"/>
    </location>
</feature>
<accession>A0A2L0EM72</accession>
<dbReference type="Proteomes" id="UP000238348">
    <property type="component" value="Chromosome"/>
</dbReference>
<sequence length="209" mass="22850">MPRSVLLLLSACAVVFLSPRVFGHFATMTQSRATIEPSGEVAYTLQIPASDLAEALALPSHRAATVGEIRAGEDLLFAYFLARIHIEADGTPCPIERRGAGNVEDTEIRAELRFVGRCPAEARAVDIVYDVFFDHDPQHIGILELTRAGKTAHFEFTRTARRYRADRTAADPGQRPLAVAGIVGLLLAATAVTTKGWLRRRRRGANDES</sequence>
<evidence type="ECO:0000313" key="3">
    <source>
        <dbReference type="EMBL" id="AUX40396.1"/>
    </source>
</evidence>
<keyword evidence="2" id="KW-0732">Signal</keyword>
<dbReference type="EMBL" id="CP012673">
    <property type="protein sequence ID" value="AUX40396.1"/>
    <property type="molecule type" value="Genomic_DNA"/>
</dbReference>